<feature type="binding site" evidence="13">
    <location>
        <begin position="367"/>
        <end position="368"/>
    </location>
    <ligand>
        <name>IMP</name>
        <dbReference type="ChEBI" id="CHEBI:58053"/>
    </ligand>
</feature>
<comment type="activity regulation">
    <text evidence="13">Mycophenolic acid (MPA) is a non-competitive inhibitor that prevents formation of the closed enzyme conformation by binding to the same site as the amobile flap. In contrast, mizoribine monophosphate (MZP) is a competitive inhibitor that induces the closed conformation. MPA is a potent inhibitor of mammalian IMPDHs but a poor inhibitor of the bacterial enzymes. MZP is a more potent inhibitor of bacterial IMPDH.</text>
</comment>
<dbReference type="GO" id="GO:0000166">
    <property type="term" value="F:nucleotide binding"/>
    <property type="evidence" value="ECO:0007669"/>
    <property type="project" value="UniProtKB-UniRule"/>
</dbReference>
<dbReference type="Proteomes" id="UP000619545">
    <property type="component" value="Unassembled WGS sequence"/>
</dbReference>
<evidence type="ECO:0000256" key="14">
    <source>
        <dbReference type="PIRSR" id="PIRSR000130-1"/>
    </source>
</evidence>
<comment type="catalytic activity">
    <reaction evidence="12 13 19">
        <text>IMP + NAD(+) + H2O = XMP + NADH + H(+)</text>
        <dbReference type="Rhea" id="RHEA:11708"/>
        <dbReference type="ChEBI" id="CHEBI:15377"/>
        <dbReference type="ChEBI" id="CHEBI:15378"/>
        <dbReference type="ChEBI" id="CHEBI:57464"/>
        <dbReference type="ChEBI" id="CHEBI:57540"/>
        <dbReference type="ChEBI" id="CHEBI:57945"/>
        <dbReference type="ChEBI" id="CHEBI:58053"/>
        <dbReference type="EC" id="1.1.1.205"/>
    </reaction>
</comment>
<evidence type="ECO:0000313" key="21">
    <source>
        <dbReference type="EMBL" id="HII71073.1"/>
    </source>
</evidence>
<feature type="binding site" description="in other chain" evidence="13 16">
    <location>
        <position position="311"/>
    </location>
    <ligand>
        <name>K(+)</name>
        <dbReference type="ChEBI" id="CHEBI:29103"/>
        <note>ligand shared between two tetrameric partners</note>
    </ligand>
</feature>
<dbReference type="SUPFAM" id="SSF51412">
    <property type="entry name" value="Inosine monophosphate dehydrogenase (IMPDH)"/>
    <property type="match status" value="1"/>
</dbReference>
<dbReference type="SMART" id="SM00116">
    <property type="entry name" value="CBS"/>
    <property type="match status" value="2"/>
</dbReference>
<keyword evidence="5" id="KW-0677">Repeat</keyword>
<dbReference type="PANTHER" id="PTHR11911">
    <property type="entry name" value="INOSINE-5-MONOPHOSPHATE DEHYDROGENASE RELATED"/>
    <property type="match status" value="1"/>
</dbReference>
<comment type="caution">
    <text evidence="13">Lacks conserved residue(s) required for the propagation of feature annotation.</text>
</comment>
<dbReference type="GO" id="GO:0006183">
    <property type="term" value="P:GTP biosynthetic process"/>
    <property type="evidence" value="ECO:0007669"/>
    <property type="project" value="TreeGrafter"/>
</dbReference>
<feature type="active site" description="Proton acceptor" evidence="13 14">
    <location>
        <position position="408"/>
    </location>
</feature>
<comment type="subunit">
    <text evidence="3 13">Homotetramer.</text>
</comment>
<feature type="binding site" evidence="13">
    <location>
        <position position="484"/>
    </location>
    <ligand>
        <name>K(+)</name>
        <dbReference type="ChEBI" id="CHEBI:29103"/>
        <note>ligand shared between two tetrameric partners</note>
    </ligand>
</feature>
<keyword evidence="10 13" id="KW-0520">NAD</keyword>
<evidence type="ECO:0000259" key="20">
    <source>
        <dbReference type="PROSITE" id="PS51371"/>
    </source>
</evidence>
<feature type="binding site" description="in other chain" evidence="13 16">
    <location>
        <position position="306"/>
    </location>
    <ligand>
        <name>K(+)</name>
        <dbReference type="ChEBI" id="CHEBI:29103"/>
        <note>ligand shared between two tetrameric partners</note>
    </ligand>
</feature>
<comment type="cofactor">
    <cofactor evidence="1 13">
        <name>K(+)</name>
        <dbReference type="ChEBI" id="CHEBI:29103"/>
    </cofactor>
</comment>
<feature type="binding site" evidence="13">
    <location>
        <position position="482"/>
    </location>
    <ligand>
        <name>K(+)</name>
        <dbReference type="ChEBI" id="CHEBI:29103"/>
        <note>ligand shared between two tetrameric partners</note>
    </ligand>
</feature>
<evidence type="ECO:0000256" key="9">
    <source>
        <dbReference type="ARBA" id="ARBA00023002"/>
    </source>
</evidence>
<dbReference type="InterPro" id="IPR001093">
    <property type="entry name" value="IMP_DH_GMPRt"/>
</dbReference>
<dbReference type="UniPathway" id="UPA00601">
    <property type="reaction ID" value="UER00295"/>
</dbReference>
<keyword evidence="7 13" id="KW-0658">Purine biosynthesis</keyword>
<dbReference type="NCBIfam" id="TIGR01302">
    <property type="entry name" value="IMP_dehydrog"/>
    <property type="match status" value="1"/>
</dbReference>
<dbReference type="OMA" id="MGYCGAK"/>
<feature type="binding site" evidence="13">
    <location>
        <position position="309"/>
    </location>
    <ligand>
        <name>IMP</name>
        <dbReference type="ChEBI" id="CHEBI:58053"/>
    </ligand>
</feature>
<comment type="similarity">
    <text evidence="2 13 18">Belongs to the IMPDH/GMPR family.</text>
</comment>
<evidence type="ECO:0000256" key="2">
    <source>
        <dbReference type="ARBA" id="ARBA00005502"/>
    </source>
</evidence>
<dbReference type="InterPro" id="IPR013785">
    <property type="entry name" value="Aldolase_TIM"/>
</dbReference>
<dbReference type="PIRSF" id="PIRSF000130">
    <property type="entry name" value="IMPDH"/>
    <property type="match status" value="1"/>
</dbReference>
<feature type="binding site" evidence="15">
    <location>
        <begin position="255"/>
        <end position="257"/>
    </location>
    <ligand>
        <name>NAD(+)</name>
        <dbReference type="ChEBI" id="CHEBI:57540"/>
    </ligand>
</feature>
<evidence type="ECO:0000256" key="17">
    <source>
        <dbReference type="PROSITE-ProRule" id="PRU00703"/>
    </source>
</evidence>
<feature type="binding site" evidence="13">
    <location>
        <position position="483"/>
    </location>
    <ligand>
        <name>K(+)</name>
        <dbReference type="ChEBI" id="CHEBI:29103"/>
        <note>ligand shared between two tetrameric partners</note>
    </ligand>
</feature>
<dbReference type="Pfam" id="PF00478">
    <property type="entry name" value="IMPDH"/>
    <property type="match status" value="1"/>
</dbReference>
<evidence type="ECO:0000256" key="13">
    <source>
        <dbReference type="HAMAP-Rule" id="MF_01964"/>
    </source>
</evidence>
<proteinExistence type="inferred from homology"/>
<dbReference type="EC" id="1.1.1.205" evidence="13 19"/>
<evidence type="ECO:0000256" key="19">
    <source>
        <dbReference type="RuleBase" id="RU003928"/>
    </source>
</evidence>
<evidence type="ECO:0000256" key="10">
    <source>
        <dbReference type="ARBA" id="ARBA00023027"/>
    </source>
</evidence>
<name>A0A832WBE9_9EURY</name>
<evidence type="ECO:0000256" key="18">
    <source>
        <dbReference type="RuleBase" id="RU003927"/>
    </source>
</evidence>
<reference evidence="21" key="1">
    <citation type="journal article" date="2020" name="bioRxiv">
        <title>A rank-normalized archaeal taxonomy based on genome phylogeny resolves widespread incomplete and uneven classifications.</title>
        <authorList>
            <person name="Rinke C."/>
            <person name="Chuvochina M."/>
            <person name="Mussig A.J."/>
            <person name="Chaumeil P.-A."/>
            <person name="Waite D.W."/>
            <person name="Whitman W.B."/>
            <person name="Parks D.H."/>
            <person name="Hugenholtz P."/>
        </authorList>
    </citation>
    <scope>NUCLEOTIDE SEQUENCE</scope>
    <source>
        <strain evidence="21">UBA8853</strain>
    </source>
</reference>
<dbReference type="RefSeq" id="WP_011019968.1">
    <property type="nucleotide sequence ID" value="NZ_DUJS01000005.1"/>
</dbReference>
<dbReference type="InterPro" id="IPR046342">
    <property type="entry name" value="CBS_dom_sf"/>
</dbReference>
<dbReference type="GO" id="GO:0006177">
    <property type="term" value="P:GMP biosynthetic process"/>
    <property type="evidence" value="ECO:0007669"/>
    <property type="project" value="UniProtKB-UniRule"/>
</dbReference>
<evidence type="ECO:0000256" key="16">
    <source>
        <dbReference type="PIRSR" id="PIRSR000130-4"/>
    </source>
</evidence>
<comment type="caution">
    <text evidence="21">The sequence shown here is derived from an EMBL/GenBank/DDBJ whole genome shotgun (WGS) entry which is preliminary data.</text>
</comment>
<dbReference type="CDD" id="cd04601">
    <property type="entry name" value="CBS_pair_IMPDH"/>
    <property type="match status" value="1"/>
</dbReference>
<evidence type="ECO:0000256" key="15">
    <source>
        <dbReference type="PIRSR" id="PIRSR000130-3"/>
    </source>
</evidence>
<comment type="pathway">
    <text evidence="13 19">Purine metabolism; XMP biosynthesis via de novo pathway; XMP from IMP: step 1/1.</text>
</comment>
<dbReference type="EMBL" id="DUJS01000005">
    <property type="protein sequence ID" value="HII71073.1"/>
    <property type="molecule type" value="Genomic_DNA"/>
</dbReference>
<dbReference type="PROSITE" id="PS51371">
    <property type="entry name" value="CBS"/>
    <property type="match status" value="2"/>
</dbReference>
<feature type="active site" description="Thioimidate intermediate" evidence="13 14">
    <location>
        <position position="311"/>
    </location>
</feature>
<comment type="function">
    <text evidence="13">Catalyzes the conversion of inosine 5'-phosphate (IMP) to xanthosine 5'-phosphate (XMP), the first committed and rate-limiting step in the de novo synthesis of guanine nucleotides, and therefore plays an important role in the regulation of cell growth.</text>
</comment>
<feature type="binding site" evidence="13">
    <location>
        <begin position="391"/>
        <end position="395"/>
    </location>
    <ligand>
        <name>IMP</name>
        <dbReference type="ChEBI" id="CHEBI:58053"/>
    </ligand>
</feature>
<feature type="domain" description="CBS" evidence="20">
    <location>
        <begin position="163"/>
        <end position="223"/>
    </location>
</feature>
<dbReference type="GO" id="GO:0003938">
    <property type="term" value="F:IMP dehydrogenase activity"/>
    <property type="evidence" value="ECO:0007669"/>
    <property type="project" value="UniProtKB-UniRule"/>
</dbReference>
<keyword evidence="8 13" id="KW-0630">Potassium</keyword>
<feature type="binding site" evidence="13">
    <location>
        <position position="255"/>
    </location>
    <ligand>
        <name>NAD(+)</name>
        <dbReference type="ChEBI" id="CHEBI:57540"/>
    </ligand>
</feature>
<dbReference type="HAMAP" id="MF_01964">
    <property type="entry name" value="IMPDH"/>
    <property type="match status" value="1"/>
</dbReference>
<keyword evidence="11 17" id="KW-0129">CBS domain</keyword>
<dbReference type="PANTHER" id="PTHR11911:SF111">
    <property type="entry name" value="INOSINE-5'-MONOPHOSPHATE DEHYDROGENASE"/>
    <property type="match status" value="1"/>
</dbReference>
<feature type="binding site" evidence="13 15">
    <location>
        <begin position="304"/>
        <end position="306"/>
    </location>
    <ligand>
        <name>NAD(+)</name>
        <dbReference type="ChEBI" id="CHEBI:57540"/>
    </ligand>
</feature>
<feature type="binding site" description="in other chain" evidence="13 16">
    <location>
        <position position="308"/>
    </location>
    <ligand>
        <name>K(+)</name>
        <dbReference type="ChEBI" id="CHEBI:29103"/>
        <note>ligand shared between two tetrameric partners</note>
    </ligand>
</feature>
<evidence type="ECO:0000313" key="22">
    <source>
        <dbReference type="Proteomes" id="UP000619545"/>
    </source>
</evidence>
<evidence type="ECO:0000256" key="4">
    <source>
        <dbReference type="ARBA" id="ARBA00022723"/>
    </source>
</evidence>
<evidence type="ECO:0000256" key="3">
    <source>
        <dbReference type="ARBA" id="ARBA00011881"/>
    </source>
</evidence>
<accession>A0A832WBE9</accession>
<organism evidence="21 22">
    <name type="scientific">Methanopyrus kandleri</name>
    <dbReference type="NCBI Taxonomy" id="2320"/>
    <lineage>
        <taxon>Archaea</taxon>
        <taxon>Methanobacteriati</taxon>
        <taxon>Methanobacteriota</taxon>
        <taxon>Methanomada group</taxon>
        <taxon>Methanopyri</taxon>
        <taxon>Methanopyrales</taxon>
        <taxon>Methanopyraceae</taxon>
        <taxon>Methanopyrus</taxon>
    </lineage>
</organism>
<dbReference type="CDD" id="cd00381">
    <property type="entry name" value="IMPDH"/>
    <property type="match status" value="1"/>
</dbReference>
<evidence type="ECO:0000256" key="7">
    <source>
        <dbReference type="ARBA" id="ARBA00022755"/>
    </source>
</evidence>
<dbReference type="PROSITE" id="PS00487">
    <property type="entry name" value="IMP_DH_GMP_RED"/>
    <property type="match status" value="1"/>
</dbReference>
<keyword evidence="9 13" id="KW-0560">Oxidoreductase</keyword>
<evidence type="ECO:0000256" key="5">
    <source>
        <dbReference type="ARBA" id="ARBA00022737"/>
    </source>
</evidence>
<evidence type="ECO:0000256" key="6">
    <source>
        <dbReference type="ARBA" id="ARBA00022749"/>
    </source>
</evidence>
<dbReference type="InterPro" id="IPR005990">
    <property type="entry name" value="IMP_DH"/>
</dbReference>
<evidence type="ECO:0000256" key="1">
    <source>
        <dbReference type="ARBA" id="ARBA00001958"/>
    </source>
</evidence>
<dbReference type="GeneID" id="1478195"/>
<gene>
    <name evidence="13 21" type="primary">guaB</name>
    <name evidence="21" type="ORF">HA336_07580</name>
</gene>
<evidence type="ECO:0000256" key="11">
    <source>
        <dbReference type="ARBA" id="ARBA00023122"/>
    </source>
</evidence>
<keyword evidence="4 13" id="KW-0479">Metal-binding</keyword>
<dbReference type="Pfam" id="PF00571">
    <property type="entry name" value="CBS"/>
    <property type="match status" value="2"/>
</dbReference>
<dbReference type="InterPro" id="IPR000644">
    <property type="entry name" value="CBS_dom"/>
</dbReference>
<feature type="binding site" evidence="13">
    <location>
        <begin position="344"/>
        <end position="346"/>
    </location>
    <ligand>
        <name>IMP</name>
        <dbReference type="ChEBI" id="CHEBI:58053"/>
    </ligand>
</feature>
<feature type="binding site" evidence="13">
    <location>
        <position position="428"/>
    </location>
    <ligand>
        <name>IMP</name>
        <dbReference type="ChEBI" id="CHEBI:58053"/>
    </ligand>
</feature>
<dbReference type="GO" id="GO:0046872">
    <property type="term" value="F:metal ion binding"/>
    <property type="evidence" value="ECO:0007669"/>
    <property type="project" value="UniProtKB-UniRule"/>
</dbReference>
<dbReference type="SUPFAM" id="SSF54631">
    <property type="entry name" value="CBS-domain pair"/>
    <property type="match status" value="1"/>
</dbReference>
<protein>
    <recommendedName>
        <fullName evidence="13 19">Inosine-5'-monophosphate dehydrogenase</fullName>
        <shortName evidence="13">IMP dehydrogenase</shortName>
        <shortName evidence="13">IMPD</shortName>
        <shortName evidence="13">IMPDH</shortName>
        <ecNumber evidence="13 19">1.1.1.205</ecNumber>
    </recommendedName>
</protein>
<evidence type="ECO:0000256" key="8">
    <source>
        <dbReference type="ARBA" id="ARBA00022958"/>
    </source>
</evidence>
<sequence>MVGRYTRKLEDAELALTFDDVLLLPERSSVEPADVDVSTRVTVNYRINIPILSAAMDTVTEAEMAIAMARHGGLGVIHRNMTVEEQVKEVRRVKEARDVVQRDVVTISPDESVKRAVELMEKHDVGGLPVVDEEGKVVGIITRRDVGLLSEEEIGELDVKSVMTEEPVVIEEGEDLEERALRVMREEKIERVPVVDDEGRLLGIVTAKDVTELREETEAATDEERRYLAAAAVGPKDPDRAIALDEAGADILVVDCAHAHTETVINFVKEIKREVDADIIAGNIATAEAAEDLIAAGADALKVGIGPGSICTTRIVAGVGVPQITAVAWVADVAEEHDIPVIADGGIRYSGDIAKAIAAGADAVMLGNLLAGTDEAPGRVIRLRGRLYKQYRGMGSLGAMMKGESADRYFKQPEQGGRHVAQTKFVPEGVEGVVPYKGPVSEVLYTLVGGLRSSMGYVGAKNIEEMKKKARFVRITRAGYEESHPHDIAITDEAPNYPISNQ</sequence>
<dbReference type="InterPro" id="IPR015875">
    <property type="entry name" value="IMP_DH/GMP_Rdtase_CS"/>
</dbReference>
<dbReference type="AlphaFoldDB" id="A0A832WBE9"/>
<feature type="domain" description="CBS" evidence="20">
    <location>
        <begin position="100"/>
        <end position="157"/>
    </location>
</feature>
<dbReference type="Gene3D" id="3.20.20.70">
    <property type="entry name" value="Aldolase class I"/>
    <property type="match status" value="1"/>
</dbReference>
<evidence type="ECO:0000256" key="12">
    <source>
        <dbReference type="ARBA" id="ARBA00048028"/>
    </source>
</evidence>
<dbReference type="FunFam" id="3.20.20.70:FF:000003">
    <property type="entry name" value="GMP reductase"/>
    <property type="match status" value="1"/>
</dbReference>
<keyword evidence="6 13" id="KW-0332">GMP biosynthesis</keyword>
<dbReference type="SMART" id="SM01240">
    <property type="entry name" value="IMPDH"/>
    <property type="match status" value="1"/>
</dbReference>